<sequence length="224" mass="24875">MLFLQIGLIIVLFLTLQAIEWETSVAKPADTSGLTPKIIMEETPPATITPETTPPPPPPKMLIDKIEPIEDDELDKEDATLSTDLEFDEISEVIDIVDPDDPEDIIYNVLGVEEVPLFPGCDALASNEKRKACLNDKVNSFVTKNFNTGIGEDLNLTGTNLVLVMFTVDTQGKITDIKTRAPHPRLEEEARRVINKLPKMEPGRQGGKAVPVQYSIPIRFRIQD</sequence>
<organism evidence="11 12">
    <name type="scientific">Christiangramia flava JLT2011</name>
    <dbReference type="NCBI Taxonomy" id="1229726"/>
    <lineage>
        <taxon>Bacteria</taxon>
        <taxon>Pseudomonadati</taxon>
        <taxon>Bacteroidota</taxon>
        <taxon>Flavobacteriia</taxon>
        <taxon>Flavobacteriales</taxon>
        <taxon>Flavobacteriaceae</taxon>
        <taxon>Christiangramia</taxon>
    </lineage>
</organism>
<keyword evidence="5" id="KW-0997">Cell inner membrane</keyword>
<keyword evidence="4" id="KW-1003">Cell membrane</keyword>
<dbReference type="InterPro" id="IPR037682">
    <property type="entry name" value="TonB_C"/>
</dbReference>
<dbReference type="KEGG" id="gfl:GRFL_1971"/>
<dbReference type="NCBIfam" id="TIGR01352">
    <property type="entry name" value="tonB_Cterm"/>
    <property type="match status" value="1"/>
</dbReference>
<dbReference type="STRING" id="1229726.GRFL_1971"/>
<dbReference type="InterPro" id="IPR051045">
    <property type="entry name" value="TonB-dependent_transducer"/>
</dbReference>
<keyword evidence="3" id="KW-0813">Transport</keyword>
<evidence type="ECO:0000256" key="2">
    <source>
        <dbReference type="ARBA" id="ARBA00006555"/>
    </source>
</evidence>
<dbReference type="SUPFAM" id="SSF74653">
    <property type="entry name" value="TolA/TonB C-terminal domain"/>
    <property type="match status" value="1"/>
</dbReference>
<keyword evidence="7" id="KW-0653">Protein transport</keyword>
<name>A0A1L7I6E8_9FLAO</name>
<dbReference type="GO" id="GO:0098797">
    <property type="term" value="C:plasma membrane protein complex"/>
    <property type="evidence" value="ECO:0007669"/>
    <property type="project" value="TreeGrafter"/>
</dbReference>
<evidence type="ECO:0000256" key="6">
    <source>
        <dbReference type="ARBA" id="ARBA00022692"/>
    </source>
</evidence>
<evidence type="ECO:0000313" key="12">
    <source>
        <dbReference type="Proteomes" id="UP000186230"/>
    </source>
</evidence>
<dbReference type="GO" id="GO:0031992">
    <property type="term" value="F:energy transducer activity"/>
    <property type="evidence" value="ECO:0007669"/>
    <property type="project" value="TreeGrafter"/>
</dbReference>
<dbReference type="EMBL" id="CP016359">
    <property type="protein sequence ID" value="APU68695.1"/>
    <property type="molecule type" value="Genomic_DNA"/>
</dbReference>
<dbReference type="InterPro" id="IPR006260">
    <property type="entry name" value="TonB/TolA_C"/>
</dbReference>
<dbReference type="Proteomes" id="UP000186230">
    <property type="component" value="Chromosome"/>
</dbReference>
<protein>
    <submittedName>
        <fullName evidence="11">Regulatory sensor-transducer, BlaR1/MecR1 family</fullName>
    </submittedName>
</protein>
<dbReference type="Gene3D" id="3.30.1150.10">
    <property type="match status" value="1"/>
</dbReference>
<evidence type="ECO:0000256" key="5">
    <source>
        <dbReference type="ARBA" id="ARBA00022519"/>
    </source>
</evidence>
<evidence type="ECO:0000259" key="10">
    <source>
        <dbReference type="Pfam" id="PF03544"/>
    </source>
</evidence>
<evidence type="ECO:0000256" key="9">
    <source>
        <dbReference type="ARBA" id="ARBA00023136"/>
    </source>
</evidence>
<dbReference type="PANTHER" id="PTHR33446:SF2">
    <property type="entry name" value="PROTEIN TONB"/>
    <property type="match status" value="1"/>
</dbReference>
<dbReference type="AlphaFoldDB" id="A0A1L7I6E8"/>
<proteinExistence type="inferred from homology"/>
<evidence type="ECO:0000256" key="7">
    <source>
        <dbReference type="ARBA" id="ARBA00022927"/>
    </source>
</evidence>
<keyword evidence="8" id="KW-1133">Transmembrane helix</keyword>
<feature type="domain" description="TonB C-terminal" evidence="10">
    <location>
        <begin position="162"/>
        <end position="222"/>
    </location>
</feature>
<comment type="subcellular location">
    <subcellularLocation>
        <location evidence="1">Cell inner membrane</location>
        <topology evidence="1">Single-pass membrane protein</topology>
        <orientation evidence="1">Periplasmic side</orientation>
    </subcellularLocation>
</comment>
<dbReference type="GO" id="GO:0055085">
    <property type="term" value="P:transmembrane transport"/>
    <property type="evidence" value="ECO:0007669"/>
    <property type="project" value="InterPro"/>
</dbReference>
<evidence type="ECO:0000256" key="4">
    <source>
        <dbReference type="ARBA" id="ARBA00022475"/>
    </source>
</evidence>
<keyword evidence="6" id="KW-0812">Transmembrane</keyword>
<comment type="similarity">
    <text evidence="2">Belongs to the TonB family.</text>
</comment>
<reference evidence="11 12" key="1">
    <citation type="submission" date="2016-07" db="EMBL/GenBank/DDBJ databases">
        <title>Multi-omics approach to identify versatile polysaccharide utilization systems of a marine flavobacterium Gramella flava.</title>
        <authorList>
            <person name="Tang K."/>
        </authorList>
    </citation>
    <scope>NUCLEOTIDE SEQUENCE [LARGE SCALE GENOMIC DNA]</scope>
    <source>
        <strain evidence="11 12">JLT2011</strain>
    </source>
</reference>
<dbReference type="PANTHER" id="PTHR33446">
    <property type="entry name" value="PROTEIN TONB-RELATED"/>
    <property type="match status" value="1"/>
</dbReference>
<gene>
    <name evidence="11" type="ORF">GRFL_1971</name>
</gene>
<evidence type="ECO:0000313" key="11">
    <source>
        <dbReference type="EMBL" id="APU68695.1"/>
    </source>
</evidence>
<evidence type="ECO:0000256" key="1">
    <source>
        <dbReference type="ARBA" id="ARBA00004383"/>
    </source>
</evidence>
<dbReference type="GO" id="GO:0015031">
    <property type="term" value="P:protein transport"/>
    <property type="evidence" value="ECO:0007669"/>
    <property type="project" value="UniProtKB-KW"/>
</dbReference>
<evidence type="ECO:0000256" key="3">
    <source>
        <dbReference type="ARBA" id="ARBA00022448"/>
    </source>
</evidence>
<dbReference type="Pfam" id="PF03544">
    <property type="entry name" value="TonB_C"/>
    <property type="match status" value="1"/>
</dbReference>
<keyword evidence="12" id="KW-1185">Reference proteome</keyword>
<evidence type="ECO:0000256" key="8">
    <source>
        <dbReference type="ARBA" id="ARBA00022989"/>
    </source>
</evidence>
<keyword evidence="9" id="KW-0472">Membrane</keyword>
<accession>A0A1L7I6E8</accession>